<reference evidence="3" key="1">
    <citation type="journal article" date="2019" name="Int. J. Syst. Evol. Microbiol.">
        <title>The Global Catalogue of Microorganisms (GCM) 10K type strain sequencing project: providing services to taxonomists for standard genome sequencing and annotation.</title>
        <authorList>
            <consortium name="The Broad Institute Genomics Platform"/>
            <consortium name="The Broad Institute Genome Sequencing Center for Infectious Disease"/>
            <person name="Wu L."/>
            <person name="Ma J."/>
        </authorList>
    </citation>
    <scope>NUCLEOTIDE SEQUENCE [LARGE SCALE GENOMIC DNA]</scope>
    <source>
        <strain evidence="3">JCM 17068</strain>
    </source>
</reference>
<feature type="transmembrane region" description="Helical" evidence="1">
    <location>
        <begin position="7"/>
        <end position="26"/>
    </location>
</feature>
<accession>A0ABP7UPQ6</accession>
<keyword evidence="3" id="KW-1185">Reference proteome</keyword>
<feature type="transmembrane region" description="Helical" evidence="1">
    <location>
        <begin position="101"/>
        <end position="118"/>
    </location>
</feature>
<evidence type="ECO:0000313" key="2">
    <source>
        <dbReference type="EMBL" id="GAA4049340.1"/>
    </source>
</evidence>
<protein>
    <recommendedName>
        <fullName evidence="4">DUF4345 domain-containing protein</fullName>
    </recommendedName>
</protein>
<evidence type="ECO:0008006" key="4">
    <source>
        <dbReference type="Google" id="ProtNLM"/>
    </source>
</evidence>
<proteinExistence type="predicted"/>
<dbReference type="Pfam" id="PF14248">
    <property type="entry name" value="DUF4345"/>
    <property type="match status" value="1"/>
</dbReference>
<feature type="transmembrane region" description="Helical" evidence="1">
    <location>
        <begin position="78"/>
        <end position="95"/>
    </location>
</feature>
<keyword evidence="1" id="KW-0812">Transmembrane</keyword>
<feature type="transmembrane region" description="Helical" evidence="1">
    <location>
        <begin position="46"/>
        <end position="66"/>
    </location>
</feature>
<keyword evidence="1" id="KW-0472">Membrane</keyword>
<evidence type="ECO:0000256" key="1">
    <source>
        <dbReference type="SAM" id="Phobius"/>
    </source>
</evidence>
<name>A0ABP7UPQ6_9FLAO</name>
<gene>
    <name evidence="2" type="ORF">GCM10022388_14050</name>
</gene>
<keyword evidence="1" id="KW-1133">Transmembrane helix</keyword>
<dbReference type="RefSeq" id="WP_345092736.1">
    <property type="nucleotide sequence ID" value="NZ_BAABCS010000015.1"/>
</dbReference>
<organism evidence="2 3">
    <name type="scientific">Flavobacterium chungnamense</name>
    <dbReference type="NCBI Taxonomy" id="706182"/>
    <lineage>
        <taxon>Bacteria</taxon>
        <taxon>Pseudomonadati</taxon>
        <taxon>Bacteroidota</taxon>
        <taxon>Flavobacteriia</taxon>
        <taxon>Flavobacteriales</taxon>
        <taxon>Flavobacteriaceae</taxon>
        <taxon>Flavobacterium</taxon>
    </lineage>
</organism>
<comment type="caution">
    <text evidence="2">The sequence shown here is derived from an EMBL/GenBank/DDBJ whole genome shotgun (WGS) entry which is preliminary data.</text>
</comment>
<dbReference type="Proteomes" id="UP001500426">
    <property type="component" value="Unassembled WGS sequence"/>
</dbReference>
<dbReference type="EMBL" id="BAABCS010000015">
    <property type="protein sequence ID" value="GAA4049340.1"/>
    <property type="molecule type" value="Genomic_DNA"/>
</dbReference>
<dbReference type="InterPro" id="IPR025597">
    <property type="entry name" value="DUF4345"/>
</dbReference>
<sequence>MNNFVKPINLHLTISIFIVMIVAFVYGFKPDLFFDVKVKTIDEHNIFKAIMGVYNAFSFLWFVGIIKEKFWQTATISNFLFMFGLAFGRIVSIIFDGIPSTIFLLGTVGELTLGFYAFHQFKKSKQ</sequence>
<evidence type="ECO:0000313" key="3">
    <source>
        <dbReference type="Proteomes" id="UP001500426"/>
    </source>
</evidence>